<reference evidence="2" key="1">
    <citation type="submission" date="2022-11" db="UniProtKB">
        <authorList>
            <consortium name="WormBaseParasite"/>
        </authorList>
    </citation>
    <scope>IDENTIFICATION</scope>
</reference>
<evidence type="ECO:0000313" key="2">
    <source>
        <dbReference type="WBParaSite" id="ES5_v2.g21846.t1"/>
    </source>
</evidence>
<protein>
    <submittedName>
        <fullName evidence="2">C2 NT-type domain-containing protein</fullName>
    </submittedName>
</protein>
<accession>A0AC34FWI9</accession>
<proteinExistence type="predicted"/>
<dbReference type="Proteomes" id="UP000887579">
    <property type="component" value="Unplaced"/>
</dbReference>
<evidence type="ECO:0000313" key="1">
    <source>
        <dbReference type="Proteomes" id="UP000887579"/>
    </source>
</evidence>
<organism evidence="1 2">
    <name type="scientific">Panagrolaimus sp. ES5</name>
    <dbReference type="NCBI Taxonomy" id="591445"/>
    <lineage>
        <taxon>Eukaryota</taxon>
        <taxon>Metazoa</taxon>
        <taxon>Ecdysozoa</taxon>
        <taxon>Nematoda</taxon>
        <taxon>Chromadorea</taxon>
        <taxon>Rhabditida</taxon>
        <taxon>Tylenchina</taxon>
        <taxon>Panagrolaimomorpha</taxon>
        <taxon>Panagrolaimoidea</taxon>
        <taxon>Panagrolaimidae</taxon>
        <taxon>Panagrolaimus</taxon>
    </lineage>
</organism>
<dbReference type="WBParaSite" id="ES5_v2.g21846.t1">
    <property type="protein sequence ID" value="ES5_v2.g21846.t1"/>
    <property type="gene ID" value="ES5_v2.g21846"/>
</dbReference>
<name>A0AC34FWI9_9BILA</name>
<sequence length="370" mass="42146">MTMVWKRVKRSGHQASKYAFNISFKELIIDAERKPEKVQIAVMHRRRRYACESRPLEKSFSSENKYMIVWPDLTADTVNFNTTLFKDPSKEQFDNKEWTLIAEEVTKKGKIRPLAAVQLNFAFFVNQNPDIKTELKLKLRCLQKDVNNCTLSLILSSTLVKEGNAMDDDIQSQASVSSVKIPIDIPLLSEDNEKITEGVKKITKDFEDWKDEKEEISVKPTPPPVVKQAWGEPAPTAAATTNEERRRHSRNDEPPPPLPPDDDIQSQASVSSVKIPIDIPLLPEDNEKITEGVKKITKDFEDWKDEKEEISVKPTPPPVVKQAWGEPAPTAAATTNEERRRHSRNDEPPPPLPPHRISTSRQSDSFEHDI</sequence>